<dbReference type="GO" id="GO:0006270">
    <property type="term" value="P:DNA replication initiation"/>
    <property type="evidence" value="ECO:0007669"/>
    <property type="project" value="InterPro"/>
</dbReference>
<dbReference type="SUPFAM" id="SSF46785">
    <property type="entry name" value="Winged helix' DNA-binding domain"/>
    <property type="match status" value="1"/>
</dbReference>
<dbReference type="EMBL" id="CP016024">
    <property type="protein sequence ID" value="ANJ76570.1"/>
    <property type="molecule type" value="Genomic_DNA"/>
</dbReference>
<protein>
    <submittedName>
        <fullName evidence="3">Initiator RepB protein</fullName>
    </submittedName>
</protein>
<dbReference type="OrthoDB" id="1522717at2"/>
<dbReference type="InterPro" id="IPR036390">
    <property type="entry name" value="WH_DNA-bd_sf"/>
</dbReference>
<organism evidence="3 4">
    <name type="scientific">Ralstonia insidiosa</name>
    <dbReference type="NCBI Taxonomy" id="190721"/>
    <lineage>
        <taxon>Bacteria</taxon>
        <taxon>Pseudomonadati</taxon>
        <taxon>Pseudomonadota</taxon>
        <taxon>Betaproteobacteria</taxon>
        <taxon>Burkholderiales</taxon>
        <taxon>Burkholderiaceae</taxon>
        <taxon>Ralstonia</taxon>
    </lineage>
</organism>
<evidence type="ECO:0000313" key="3">
    <source>
        <dbReference type="EMBL" id="ANJ76570.1"/>
    </source>
</evidence>
<keyword evidence="3" id="KW-0614">Plasmid</keyword>
<evidence type="ECO:0000256" key="1">
    <source>
        <dbReference type="ARBA" id="ARBA00038283"/>
    </source>
</evidence>
<gene>
    <name evidence="3" type="ORF">A9Y76_27515</name>
</gene>
<dbReference type="Proteomes" id="UP000078572">
    <property type="component" value="Plasmid pRI-1"/>
</dbReference>
<dbReference type="GO" id="GO:0003887">
    <property type="term" value="F:DNA-directed DNA polymerase activity"/>
    <property type="evidence" value="ECO:0007669"/>
    <property type="project" value="InterPro"/>
</dbReference>
<dbReference type="Gene3D" id="1.10.10.10">
    <property type="entry name" value="Winged helix-like DNA-binding domain superfamily/Winged helix DNA-binding domain"/>
    <property type="match status" value="1"/>
</dbReference>
<evidence type="ECO:0000313" key="4">
    <source>
        <dbReference type="Proteomes" id="UP000078572"/>
    </source>
</evidence>
<accession>A0A192A7W1</accession>
<comment type="similarity">
    <text evidence="1">Belongs to the initiator RepB protein family.</text>
</comment>
<dbReference type="Pfam" id="PF01051">
    <property type="entry name" value="Rep3_N"/>
    <property type="match status" value="1"/>
</dbReference>
<sequence length="420" mass="48013">MVKRGSPVTMRKAREAIFVFPDRPLSVLQQRLFNSCVYFAQRQPELHSWKVLISELEHVIGYKDSSNRRYVMGELLSLMKEHVVWDATTNPLDRKISASTLLADVTHLVDQKAFEFSFSPKLREALLDPKIWQRINLLISQRFRSMGSGPLYEWCKRYERTGMTSRWSWEDFRHAVVGIIDSDSIYAHFKHFRAKVLNRAIAEVNELTDIEVTLILHKVGRVVNQIQFKVDRKGGDLALEADSQNPPQVSSSTTALLEEVLKLGVSPNKAAQLMSEFSEEQVRAALQHTLLRDASKDKEPLKSRASFFVSSIENGYSRSGVSGKLNAGTSPRRPVLNDADLRESFMCSRDAKAEKAFLEMPLDEQAEVLQRYNSSVRNDKLLYDPSRSTKLAKTGFIRFLNQHLWGEPGDADLYAYHFKN</sequence>
<proteinExistence type="inferred from homology"/>
<dbReference type="InterPro" id="IPR000525">
    <property type="entry name" value="Initiator_Rep_WH1"/>
</dbReference>
<name>A0A192A7W1_9RALS</name>
<keyword evidence="4" id="KW-1185">Reference proteome</keyword>
<evidence type="ECO:0000259" key="2">
    <source>
        <dbReference type="Pfam" id="PF01051"/>
    </source>
</evidence>
<dbReference type="InterPro" id="IPR036388">
    <property type="entry name" value="WH-like_DNA-bd_sf"/>
</dbReference>
<dbReference type="Pfam" id="PF21205">
    <property type="entry name" value="Rep3_C"/>
    <property type="match status" value="1"/>
</dbReference>
<dbReference type="AlphaFoldDB" id="A0A192A7W1"/>
<feature type="domain" description="Initiator Rep protein WH1" evidence="2">
    <location>
        <begin position="25"/>
        <end position="156"/>
    </location>
</feature>
<geneLocation type="plasmid" evidence="4">
    <name>pri-1</name>
</geneLocation>
<reference evidence="4" key="1">
    <citation type="submission" date="2016-06" db="EMBL/GenBank/DDBJ databases">
        <authorList>
            <person name="Xu Y."/>
            <person name="Nagy A."/>
            <person name="Yan X."/>
            <person name="Kim S.W."/>
            <person name="Haley B."/>
            <person name="Liu N.T."/>
            <person name="Nou X."/>
        </authorList>
    </citation>
    <scope>NUCLEOTIDE SEQUENCE [LARGE SCALE GENOMIC DNA]</scope>
    <source>
        <strain evidence="4">ATCC 49129</strain>
        <plasmid evidence="4">pri-1</plasmid>
    </source>
</reference>